<feature type="transmembrane region" description="Helical" evidence="1">
    <location>
        <begin position="49"/>
        <end position="71"/>
    </location>
</feature>
<organism evidence="3 4">
    <name type="scientific">Rhizobium quercicola</name>
    <dbReference type="NCBI Taxonomy" id="2901226"/>
    <lineage>
        <taxon>Bacteria</taxon>
        <taxon>Pseudomonadati</taxon>
        <taxon>Pseudomonadota</taxon>
        <taxon>Alphaproteobacteria</taxon>
        <taxon>Hyphomicrobiales</taxon>
        <taxon>Rhizobiaceae</taxon>
        <taxon>Rhizobium/Agrobacterium group</taxon>
        <taxon>Rhizobium</taxon>
    </lineage>
</organism>
<evidence type="ECO:0000313" key="3">
    <source>
        <dbReference type="EMBL" id="MCD7108213.1"/>
    </source>
</evidence>
<evidence type="ECO:0000256" key="1">
    <source>
        <dbReference type="SAM" id="Phobius"/>
    </source>
</evidence>
<evidence type="ECO:0000259" key="2">
    <source>
        <dbReference type="Pfam" id="PF07331"/>
    </source>
</evidence>
<protein>
    <submittedName>
        <fullName evidence="3">Tripartite tricarboxylate transporter TctB family protein</fullName>
    </submittedName>
</protein>
<keyword evidence="1" id="KW-1133">Transmembrane helix</keyword>
<dbReference type="Proteomes" id="UP001139089">
    <property type="component" value="Unassembled WGS sequence"/>
</dbReference>
<feature type="domain" description="DUF1468" evidence="2">
    <location>
        <begin position="20"/>
        <end position="155"/>
    </location>
</feature>
<keyword evidence="1" id="KW-0472">Membrane</keyword>
<name>A0A9X1NRY5_9HYPH</name>
<dbReference type="AlphaFoldDB" id="A0A9X1NRY5"/>
<comment type="caution">
    <text evidence="3">The sequence shown here is derived from an EMBL/GenBank/DDBJ whole genome shotgun (WGS) entry which is preliminary data.</text>
</comment>
<sequence length="164" mass="17721">MSELSRTQSATSRRPDRAALAVAVFLGGLAGLIFWDSSRLSAMANYSKIGPATVPFVIAWCLLGLAVWTAVAAFRSEFPARERQEIPPVAWIVAGLVLQMLFLRTVGFSVATGLLFAFTAAGFGRRKLWITIPVGIALCLAVWLIFAGLLQLSLPAGPLEHLFF</sequence>
<keyword evidence="1" id="KW-0812">Transmembrane</keyword>
<feature type="transmembrane region" description="Helical" evidence="1">
    <location>
        <begin position="128"/>
        <end position="154"/>
    </location>
</feature>
<evidence type="ECO:0000313" key="4">
    <source>
        <dbReference type="Proteomes" id="UP001139089"/>
    </source>
</evidence>
<gene>
    <name evidence="3" type="ORF">LRX75_04050</name>
</gene>
<accession>A0A9X1NRY5</accession>
<feature type="transmembrane region" description="Helical" evidence="1">
    <location>
        <begin position="18"/>
        <end position="37"/>
    </location>
</feature>
<dbReference type="EMBL" id="JAJOZR010000002">
    <property type="protein sequence ID" value="MCD7108213.1"/>
    <property type="molecule type" value="Genomic_DNA"/>
</dbReference>
<dbReference type="InterPro" id="IPR009936">
    <property type="entry name" value="DUF1468"/>
</dbReference>
<reference evidence="3" key="1">
    <citation type="submission" date="2021-12" db="EMBL/GenBank/DDBJ databases">
        <authorList>
            <person name="Li Y."/>
        </authorList>
    </citation>
    <scope>NUCLEOTIDE SEQUENCE</scope>
    <source>
        <strain evidence="3">DKSPLA3</strain>
    </source>
</reference>
<dbReference type="RefSeq" id="WP_231812153.1">
    <property type="nucleotide sequence ID" value="NZ_JAJOZR010000002.1"/>
</dbReference>
<dbReference type="Pfam" id="PF07331">
    <property type="entry name" value="TctB"/>
    <property type="match status" value="1"/>
</dbReference>
<keyword evidence="4" id="KW-1185">Reference proteome</keyword>
<proteinExistence type="predicted"/>
<feature type="transmembrane region" description="Helical" evidence="1">
    <location>
        <begin position="91"/>
        <end position="116"/>
    </location>
</feature>